<dbReference type="InterPro" id="IPR019612">
    <property type="entry name" value="Minor_capsid_put"/>
</dbReference>
<proteinExistence type="predicted"/>
<dbReference type="RefSeq" id="WP_074658817.1">
    <property type="nucleotide sequence ID" value="NZ_FOLZ01000009.1"/>
</dbReference>
<reference evidence="2" key="1">
    <citation type="submission" date="2016-10" db="EMBL/GenBank/DDBJ databases">
        <authorList>
            <person name="Varghese N."/>
            <person name="Submissions S."/>
        </authorList>
    </citation>
    <scope>NUCLEOTIDE SEQUENCE [LARGE SCALE GENOMIC DNA]</scope>
    <source>
        <strain evidence="2">LMG 15572</strain>
    </source>
</reference>
<dbReference type="Pfam" id="PF10665">
    <property type="entry name" value="Minor_capsid_1"/>
    <property type="match status" value="1"/>
</dbReference>
<name>A0A1I7JHP5_9STRE</name>
<protein>
    <submittedName>
        <fullName evidence="1">Minor capsid protein</fullName>
    </submittedName>
</protein>
<organism evidence="1 2">
    <name type="scientific">Streptococcus gallolyticus</name>
    <dbReference type="NCBI Taxonomy" id="315405"/>
    <lineage>
        <taxon>Bacteria</taxon>
        <taxon>Bacillati</taxon>
        <taxon>Bacillota</taxon>
        <taxon>Bacilli</taxon>
        <taxon>Lactobacillales</taxon>
        <taxon>Streptococcaceae</taxon>
        <taxon>Streptococcus</taxon>
    </lineage>
</organism>
<gene>
    <name evidence="1" type="ORF">SAMN05660328_11317</name>
</gene>
<evidence type="ECO:0000313" key="2">
    <source>
        <dbReference type="Proteomes" id="UP000183629"/>
    </source>
</evidence>
<keyword evidence="2" id="KW-1185">Reference proteome</keyword>
<accession>A0A1I7JHP5</accession>
<dbReference type="Proteomes" id="UP000183629">
    <property type="component" value="Unassembled WGS sequence"/>
</dbReference>
<dbReference type="EMBL" id="FPBN01000013">
    <property type="protein sequence ID" value="SFU84631.1"/>
    <property type="molecule type" value="Genomic_DNA"/>
</dbReference>
<evidence type="ECO:0000313" key="1">
    <source>
        <dbReference type="EMBL" id="SFU84631.1"/>
    </source>
</evidence>
<dbReference type="AlphaFoldDB" id="A0A1I7JHP5"/>
<sequence length="108" mass="12201">MIDKRLLQDTINVQKVQEKNDFGDLAYSAPFTVKSVRFDRSISNKGVDNLKSRDKTGTIFVYPSISKVDVDKSWLEATINDGSCDYIVKSIQPNYLNGKLFSYEIGVV</sequence>